<dbReference type="PANTHER" id="PTHR43861:SF6">
    <property type="entry name" value="METHYLTRANSFERASE TYPE 11"/>
    <property type="match status" value="1"/>
</dbReference>
<accession>A0A382KB30</accession>
<dbReference type="AlphaFoldDB" id="A0A382KB30"/>
<dbReference type="InterPro" id="IPR029063">
    <property type="entry name" value="SAM-dependent_MTases_sf"/>
</dbReference>
<dbReference type="CDD" id="cd02440">
    <property type="entry name" value="AdoMet_MTases"/>
    <property type="match status" value="1"/>
</dbReference>
<dbReference type="SUPFAM" id="SSF53335">
    <property type="entry name" value="S-adenosyl-L-methionine-dependent methyltransferases"/>
    <property type="match status" value="1"/>
</dbReference>
<name>A0A382KB30_9ZZZZ</name>
<organism evidence="1">
    <name type="scientific">marine metagenome</name>
    <dbReference type="NCBI Taxonomy" id="408172"/>
    <lineage>
        <taxon>unclassified sequences</taxon>
        <taxon>metagenomes</taxon>
        <taxon>ecological metagenomes</taxon>
    </lineage>
</organism>
<dbReference type="EMBL" id="UINC01079404">
    <property type="protein sequence ID" value="SVC21379.1"/>
    <property type="molecule type" value="Genomic_DNA"/>
</dbReference>
<dbReference type="Pfam" id="PF13489">
    <property type="entry name" value="Methyltransf_23"/>
    <property type="match status" value="1"/>
</dbReference>
<dbReference type="PANTHER" id="PTHR43861">
    <property type="entry name" value="TRANS-ACONITATE 2-METHYLTRANSFERASE-RELATED"/>
    <property type="match status" value="1"/>
</dbReference>
<evidence type="ECO:0000313" key="1">
    <source>
        <dbReference type="EMBL" id="SVC21379.1"/>
    </source>
</evidence>
<dbReference type="Gene3D" id="3.40.50.150">
    <property type="entry name" value="Vaccinia Virus protein VP39"/>
    <property type="match status" value="1"/>
</dbReference>
<proteinExistence type="predicted"/>
<feature type="non-terminal residue" evidence="1">
    <location>
        <position position="1"/>
    </location>
</feature>
<gene>
    <name evidence="1" type="ORF">METZ01_LOCUS274233</name>
</gene>
<evidence type="ECO:0008006" key="2">
    <source>
        <dbReference type="Google" id="ProtNLM"/>
    </source>
</evidence>
<sequence>RILDIGCGPGTGLKAFQDRGWEVMGVEPDPVRAKVGNEVNKINIFPGKIEDFNGHDETFDVVTLLHVLEHFHSPIYFLENSIKKIKDNGYLYIEVPHLHRFINWEDSLYLEHMNNFTEKTLLYLGNKLGLVPVKRFVTKTTTYGYDHFAILFMKTSLDSDNIDLPIIKSNGIFVNEIMESFDESEWEESWPYVEGDYLDNVKKFYRRNQKKETEPNVVIQFDKTDKIVFVVPYINNIVKIYTPLEKIDFYNKNRVAMVG</sequence>
<protein>
    <recommendedName>
        <fullName evidence="2">Methyltransferase type 11 domain-containing protein</fullName>
    </recommendedName>
</protein>
<reference evidence="1" key="1">
    <citation type="submission" date="2018-05" db="EMBL/GenBank/DDBJ databases">
        <authorList>
            <person name="Lanie J.A."/>
            <person name="Ng W.-L."/>
            <person name="Kazmierczak K.M."/>
            <person name="Andrzejewski T.M."/>
            <person name="Davidsen T.M."/>
            <person name="Wayne K.J."/>
            <person name="Tettelin H."/>
            <person name="Glass J.I."/>
            <person name="Rusch D."/>
            <person name="Podicherti R."/>
            <person name="Tsui H.-C.T."/>
            <person name="Winkler M.E."/>
        </authorList>
    </citation>
    <scope>NUCLEOTIDE SEQUENCE</scope>
</reference>